<evidence type="ECO:0008006" key="6">
    <source>
        <dbReference type="Google" id="ProtNLM"/>
    </source>
</evidence>
<dbReference type="InterPro" id="IPR018627">
    <property type="entry name" value="ELP6"/>
</dbReference>
<evidence type="ECO:0000313" key="4">
    <source>
        <dbReference type="EMBL" id="CAI4218295.1"/>
    </source>
</evidence>
<dbReference type="GO" id="GO:0002098">
    <property type="term" value="P:tRNA wobble uridine modification"/>
    <property type="evidence" value="ECO:0007669"/>
    <property type="project" value="InterPro"/>
</dbReference>
<dbReference type="OrthoDB" id="9995306at2759"/>
<dbReference type="EMBL" id="CALLCH030000017">
    <property type="protein sequence ID" value="CAI4218295.1"/>
    <property type="molecule type" value="Genomic_DNA"/>
</dbReference>
<organism evidence="4 5">
    <name type="scientific">Parascedosporium putredinis</name>
    <dbReference type="NCBI Taxonomy" id="1442378"/>
    <lineage>
        <taxon>Eukaryota</taxon>
        <taxon>Fungi</taxon>
        <taxon>Dikarya</taxon>
        <taxon>Ascomycota</taxon>
        <taxon>Pezizomycotina</taxon>
        <taxon>Sordariomycetes</taxon>
        <taxon>Hypocreomycetidae</taxon>
        <taxon>Microascales</taxon>
        <taxon>Microascaceae</taxon>
        <taxon>Parascedosporium</taxon>
    </lineage>
</organism>
<reference evidence="4" key="1">
    <citation type="submission" date="2022-11" db="EMBL/GenBank/DDBJ databases">
        <authorList>
            <person name="Scott C."/>
            <person name="Bruce N."/>
        </authorList>
    </citation>
    <scope>NUCLEOTIDE SEQUENCE</scope>
</reference>
<accession>A0A9P1H988</accession>
<gene>
    <name evidence="4" type="ORF">PPNO1_LOCUS7887</name>
</gene>
<keyword evidence="5" id="KW-1185">Reference proteome</keyword>
<evidence type="ECO:0000256" key="3">
    <source>
        <dbReference type="SAM" id="MobiDB-lite"/>
    </source>
</evidence>
<protein>
    <recommendedName>
        <fullName evidence="6">Elongator complex protein 6</fullName>
    </recommendedName>
</protein>
<dbReference type="InterPro" id="IPR027417">
    <property type="entry name" value="P-loop_NTPase"/>
</dbReference>
<dbReference type="AlphaFoldDB" id="A0A9P1H988"/>
<name>A0A9P1H988_9PEZI</name>
<dbReference type="PANTHER" id="PTHR16184">
    <property type="entry name" value="ELONGATOR COMPLEX PROTEIN 6"/>
    <property type="match status" value="1"/>
</dbReference>
<dbReference type="PANTHER" id="PTHR16184:SF6">
    <property type="entry name" value="ELONGATOR COMPLEX PROTEIN 6"/>
    <property type="match status" value="1"/>
</dbReference>
<sequence>MSTRIPHLLEPYLHLPESSLTLLTSVLGATTNWLLLRYLAHHLTRSSGGDDQDDRGEEGMTSGSGSEKPGRTVVLPTCREAHPALRQACRRALGLERAVADAQSKSPSGAAQRETILILDQVDCYLALTSSQNTPVQVLDLLASLRERSHASLVLSTAHEARAVISLRTLDTGTAKDVSGVLRIGRGGAYEDGATAGDEDEAYEVEAHEYLYFVAQDGGLKIFERGQ</sequence>
<evidence type="ECO:0000313" key="5">
    <source>
        <dbReference type="Proteomes" id="UP000838763"/>
    </source>
</evidence>
<evidence type="ECO:0000256" key="1">
    <source>
        <dbReference type="ARBA" id="ARBA00005043"/>
    </source>
</evidence>
<evidence type="ECO:0000256" key="2">
    <source>
        <dbReference type="ARBA" id="ARBA00008837"/>
    </source>
</evidence>
<dbReference type="GO" id="GO:0033588">
    <property type="term" value="C:elongator holoenzyme complex"/>
    <property type="evidence" value="ECO:0007669"/>
    <property type="project" value="InterPro"/>
</dbReference>
<comment type="caution">
    <text evidence="4">The sequence shown here is derived from an EMBL/GenBank/DDBJ whole genome shotgun (WGS) entry which is preliminary data.</text>
</comment>
<comment type="similarity">
    <text evidence="2">Belongs to the ELP6 family.</text>
</comment>
<dbReference type="Proteomes" id="UP000838763">
    <property type="component" value="Unassembled WGS sequence"/>
</dbReference>
<dbReference type="Gene3D" id="3.40.50.300">
    <property type="entry name" value="P-loop containing nucleotide triphosphate hydrolases"/>
    <property type="match status" value="1"/>
</dbReference>
<feature type="region of interest" description="Disordered" evidence="3">
    <location>
        <begin position="45"/>
        <end position="72"/>
    </location>
</feature>
<proteinExistence type="inferred from homology"/>
<comment type="pathway">
    <text evidence="1">tRNA modification; 5-methoxycarbonylmethyl-2-thiouridine-tRNA biosynthesis.</text>
</comment>